<organism evidence="1 2">
    <name type="scientific">Ixodes persulcatus</name>
    <name type="common">Taiga tick</name>
    <dbReference type="NCBI Taxonomy" id="34615"/>
    <lineage>
        <taxon>Eukaryota</taxon>
        <taxon>Metazoa</taxon>
        <taxon>Ecdysozoa</taxon>
        <taxon>Arthropoda</taxon>
        <taxon>Chelicerata</taxon>
        <taxon>Arachnida</taxon>
        <taxon>Acari</taxon>
        <taxon>Parasitiformes</taxon>
        <taxon>Ixodida</taxon>
        <taxon>Ixodoidea</taxon>
        <taxon>Ixodidae</taxon>
        <taxon>Ixodinae</taxon>
        <taxon>Ixodes</taxon>
    </lineage>
</organism>
<keyword evidence="2" id="KW-1185">Reference proteome</keyword>
<reference evidence="1 2" key="1">
    <citation type="journal article" date="2020" name="Cell">
        <title>Large-Scale Comparative Analyses of Tick Genomes Elucidate Their Genetic Diversity and Vector Capacities.</title>
        <authorList>
            <consortium name="Tick Genome and Microbiome Consortium (TIGMIC)"/>
            <person name="Jia N."/>
            <person name="Wang J."/>
            <person name="Shi W."/>
            <person name="Du L."/>
            <person name="Sun Y."/>
            <person name="Zhan W."/>
            <person name="Jiang J.F."/>
            <person name="Wang Q."/>
            <person name="Zhang B."/>
            <person name="Ji P."/>
            <person name="Bell-Sakyi L."/>
            <person name="Cui X.M."/>
            <person name="Yuan T.T."/>
            <person name="Jiang B.G."/>
            <person name="Yang W.F."/>
            <person name="Lam T.T."/>
            <person name="Chang Q.C."/>
            <person name="Ding S.J."/>
            <person name="Wang X.J."/>
            <person name="Zhu J.G."/>
            <person name="Ruan X.D."/>
            <person name="Zhao L."/>
            <person name="Wei J.T."/>
            <person name="Ye R.Z."/>
            <person name="Que T.C."/>
            <person name="Du C.H."/>
            <person name="Zhou Y.H."/>
            <person name="Cheng J.X."/>
            <person name="Dai P.F."/>
            <person name="Guo W.B."/>
            <person name="Han X.H."/>
            <person name="Huang E.J."/>
            <person name="Li L.F."/>
            <person name="Wei W."/>
            <person name="Gao Y.C."/>
            <person name="Liu J.Z."/>
            <person name="Shao H.Z."/>
            <person name="Wang X."/>
            <person name="Wang C.C."/>
            <person name="Yang T.C."/>
            <person name="Huo Q.B."/>
            <person name="Li W."/>
            <person name="Chen H.Y."/>
            <person name="Chen S.E."/>
            <person name="Zhou L.G."/>
            <person name="Ni X.B."/>
            <person name="Tian J.H."/>
            <person name="Sheng Y."/>
            <person name="Liu T."/>
            <person name="Pan Y.S."/>
            <person name="Xia L.Y."/>
            <person name="Li J."/>
            <person name="Zhao F."/>
            <person name="Cao W.C."/>
        </authorList>
    </citation>
    <scope>NUCLEOTIDE SEQUENCE [LARGE SCALE GENOMIC DNA]</scope>
    <source>
        <strain evidence="1">Iper-2018</strain>
    </source>
</reference>
<comment type="caution">
    <text evidence="1">The sequence shown here is derived from an EMBL/GenBank/DDBJ whole genome shotgun (WGS) entry which is preliminary data.</text>
</comment>
<sequence>MAIARFDPRRWITGNTTTDPGHLDARSQGTGRDGPGTPGAASCRRCRERPQRTAATWTVLVEDISRGWASDLSWDDQPRPERAGPSQAVPEPFRGQTLEERHPTEPAAHYTSEAMRLLCPLCGVPEICRAAHLRGALHGERADAERIARINRLGDRDLERAIALVQRRRPDPSATTPLPATTTTTTLSLICQTLKGGGGGKCGSEGRPPRPEAAVTHRRKRTSGAFKSARRNRRARL</sequence>
<gene>
    <name evidence="1" type="ORF">HPB47_014542</name>
</gene>
<evidence type="ECO:0000313" key="1">
    <source>
        <dbReference type="EMBL" id="KAG0443774.1"/>
    </source>
</evidence>
<dbReference type="EMBL" id="JABSTQ010002916">
    <property type="protein sequence ID" value="KAG0443774.1"/>
    <property type="molecule type" value="Genomic_DNA"/>
</dbReference>
<proteinExistence type="predicted"/>
<dbReference type="Proteomes" id="UP000805193">
    <property type="component" value="Unassembled WGS sequence"/>
</dbReference>
<name>A0AC60QWW9_IXOPE</name>
<protein>
    <submittedName>
        <fullName evidence="1">Uncharacterized protein</fullName>
    </submittedName>
</protein>
<accession>A0AC60QWW9</accession>
<evidence type="ECO:0000313" key="2">
    <source>
        <dbReference type="Proteomes" id="UP000805193"/>
    </source>
</evidence>